<dbReference type="EMBL" id="KE356560">
    <property type="protein sequence ID" value="ERG92158.1"/>
    <property type="molecule type" value="Genomic_DNA"/>
</dbReference>
<organism evidence="1 2">
    <name type="scientific">Haloquadratum walsbyi J07HQW1</name>
    <dbReference type="NCBI Taxonomy" id="1238424"/>
    <lineage>
        <taxon>Archaea</taxon>
        <taxon>Methanobacteriati</taxon>
        <taxon>Methanobacteriota</taxon>
        <taxon>Stenosarchaea group</taxon>
        <taxon>Halobacteria</taxon>
        <taxon>Halobacteriales</taxon>
        <taxon>Haloferacaceae</taxon>
        <taxon>Haloquadratum</taxon>
    </lineage>
</organism>
<accession>U1N6S3</accession>
<gene>
    <name evidence="1" type="ORF">J07HQW1_02193</name>
</gene>
<reference evidence="1 2" key="1">
    <citation type="journal article" date="2013" name="PLoS ONE">
        <title>Assembly-driven community genomics of a hypersaline microbial ecosystem.</title>
        <authorList>
            <person name="Podell S."/>
            <person name="Ugalde J.A."/>
            <person name="Narasingarao P."/>
            <person name="Banfield J.F."/>
            <person name="Heidelberg K.B."/>
            <person name="Allen E.E."/>
        </authorList>
    </citation>
    <scope>NUCLEOTIDE SEQUENCE [LARGE SCALE GENOMIC DNA]</scope>
    <source>
        <strain evidence="2">J07HQW1</strain>
    </source>
</reference>
<sequence length="210" mass="24065">MSNQIDRVWATALQNDDFTKHDITNQVEAGNRIVHNVLKKMVDMDLLVETTEHRYIEHDNSQEKQDVTVYSKTDAELNRLLKTAKNENLKVDPPADQELELRASGGETLETDKIDSRYVITCPECEWIDTRERNSKVIKMARQNRQGCSECGSSIELLKDDRPDPPMCPKCGEEVIRIDEQGDKTQYVHEIETSHAGRFPLPEVTACYES</sequence>
<name>U1N6S3_9EURY</name>
<dbReference type="HOGENOM" id="CLU_113592_0_0_2"/>
<evidence type="ECO:0000313" key="2">
    <source>
        <dbReference type="Proteomes" id="UP000030649"/>
    </source>
</evidence>
<proteinExistence type="predicted"/>
<protein>
    <submittedName>
        <fullName evidence="1">Uncharacterized protein</fullName>
    </submittedName>
</protein>
<dbReference type="AlphaFoldDB" id="U1N6S3"/>
<evidence type="ECO:0000313" key="1">
    <source>
        <dbReference type="EMBL" id="ERG92158.1"/>
    </source>
</evidence>
<dbReference type="Proteomes" id="UP000030649">
    <property type="component" value="Unassembled WGS sequence"/>
</dbReference>